<reference evidence="2 3" key="1">
    <citation type="submission" date="2024-05" db="EMBL/GenBank/DDBJ databases">
        <authorList>
            <person name="Liu Q."/>
            <person name="Xin Y.-H."/>
        </authorList>
    </citation>
    <scope>NUCLEOTIDE SEQUENCE [LARGE SCALE GENOMIC DNA]</scope>
    <source>
        <strain evidence="2 3">CGMCC 1.15349</strain>
    </source>
</reference>
<dbReference type="Proteomes" id="UP001404104">
    <property type="component" value="Unassembled WGS sequence"/>
</dbReference>
<dbReference type="NCBIfam" id="TIGR02595">
    <property type="entry name" value="PEP_CTERM"/>
    <property type="match status" value="1"/>
</dbReference>
<dbReference type="InterPro" id="IPR013424">
    <property type="entry name" value="Ice-binding_C"/>
</dbReference>
<proteinExistence type="predicted"/>
<gene>
    <name evidence="2" type="ORF">ABC969_08945</name>
</gene>
<dbReference type="Pfam" id="PF07589">
    <property type="entry name" value="PEP-CTERM"/>
    <property type="match status" value="1"/>
</dbReference>
<sequence>MTILIQKSLQIVIRQIWIMIAAVHLSLALSVEAQAAIVESLATTSNYSYDFSPGLPGLNGGTGSTNIFNIPGSVPGRATDIKVNYTSLTAPDASFFFLHNIQCKGYCSIGVFTTLTNIVTNTGSDTVNVRLNSNITAGHLGIVQNASTPSAGVFQFGIFETRGSNDYQLYNAMGQVSSSGASIATSDGSVFNALTSYQDPAQIGLDWQETELSALLRPLAPGETTIVTYRSVTYLSAYGLCTNVARCDGVQVAFGDPRNRGGVISAVPAGQLESLGATQPVGFVLDRGFDMAKLKLDVEIVPTVPEPGSWAMMLAGLAMTGGVLRRRRVGRAALA</sequence>
<name>A0ABU9XRW3_9SPHN</name>
<keyword evidence="3" id="KW-1185">Reference proteome</keyword>
<dbReference type="RefSeq" id="WP_345864349.1">
    <property type="nucleotide sequence ID" value="NZ_JBDIMF010000003.1"/>
</dbReference>
<dbReference type="NCBIfam" id="NF035944">
    <property type="entry name" value="PEPxxWA-CTERM"/>
    <property type="match status" value="1"/>
</dbReference>
<evidence type="ECO:0000313" key="3">
    <source>
        <dbReference type="Proteomes" id="UP001404104"/>
    </source>
</evidence>
<evidence type="ECO:0000259" key="1">
    <source>
        <dbReference type="Pfam" id="PF07589"/>
    </source>
</evidence>
<organism evidence="2 3">
    <name type="scientific">Sphingomonas qilianensis</name>
    <dbReference type="NCBI Taxonomy" id="1736690"/>
    <lineage>
        <taxon>Bacteria</taxon>
        <taxon>Pseudomonadati</taxon>
        <taxon>Pseudomonadota</taxon>
        <taxon>Alphaproteobacteria</taxon>
        <taxon>Sphingomonadales</taxon>
        <taxon>Sphingomonadaceae</taxon>
        <taxon>Sphingomonas</taxon>
    </lineage>
</organism>
<protein>
    <submittedName>
        <fullName evidence="2">PEPxxWA-CTERM sorting domain-containing protein</fullName>
    </submittedName>
</protein>
<accession>A0ABU9XRW3</accession>
<dbReference type="EMBL" id="JBDIMF010000003">
    <property type="protein sequence ID" value="MEN2786543.1"/>
    <property type="molecule type" value="Genomic_DNA"/>
</dbReference>
<evidence type="ECO:0000313" key="2">
    <source>
        <dbReference type="EMBL" id="MEN2786543.1"/>
    </source>
</evidence>
<comment type="caution">
    <text evidence="2">The sequence shown here is derived from an EMBL/GenBank/DDBJ whole genome shotgun (WGS) entry which is preliminary data.</text>
</comment>
<feature type="domain" description="Ice-binding protein C-terminal" evidence="1">
    <location>
        <begin position="303"/>
        <end position="328"/>
    </location>
</feature>